<dbReference type="Proteomes" id="UP000886335">
    <property type="component" value="Unassembled WGS sequence"/>
</dbReference>
<dbReference type="PANTHER" id="PTHR43236">
    <property type="entry name" value="ANTITOXIN HIGA1"/>
    <property type="match status" value="1"/>
</dbReference>
<sequence>MERLQSINHERILWCCADYGITPGELAAELGIAPGSMDRVFAGEDGMTFNQLRKMANFFGRGILFFLEEGPVDEAQVHTAQFRTLTNQKPEVTPTLKKFIERVERQRDVYLGLLDDLNETERVRFSPPDLQEKPIPEAARIVRAWLGLGGNNDFYSYRTAVEAKGILVFRSNGYSGKWQIPKESPIIGFTLYDPDCPVIVVKKQASERRQTFTLMHELGHLLLHRSSSIDDYVDLDSPRGQERDANFFAGHLLVPDTFLSLIDDSKRPTDVSQFDTWLDMHCKAWGVSCEVILRRLLNAGRLSHGEYAAYRQWHGALNTTQQEGGNRQYRHREPIHVFGDTYVKTVLDALNARQITLSRASSYLDSIKIKDLHSLEHFYAGR</sequence>
<dbReference type="InterPro" id="IPR010359">
    <property type="entry name" value="IrrE_HExxH"/>
</dbReference>
<proteinExistence type="inferred from homology"/>
<comment type="caution">
    <text evidence="3">The sequence shown here is derived from an EMBL/GenBank/DDBJ whole genome shotgun (WGS) entry which is preliminary data.</text>
</comment>
<dbReference type="InterPro" id="IPR010982">
    <property type="entry name" value="Lambda_DNA-bd_dom_sf"/>
</dbReference>
<feature type="domain" description="HTH cro/C1-type" evidence="2">
    <location>
        <begin position="11"/>
        <end position="66"/>
    </location>
</feature>
<dbReference type="EMBL" id="DSBW01000009">
    <property type="protein sequence ID" value="HED30141.1"/>
    <property type="molecule type" value="Genomic_DNA"/>
</dbReference>
<reference evidence="3" key="1">
    <citation type="journal article" date="2020" name="mSystems">
        <title>Genome- and Community-Level Interaction Insights into Carbon Utilization and Element Cycling Functions of Hydrothermarchaeota in Hydrothermal Sediment.</title>
        <authorList>
            <person name="Zhou Z."/>
            <person name="Liu Y."/>
            <person name="Xu W."/>
            <person name="Pan J."/>
            <person name="Luo Z.H."/>
            <person name="Li M."/>
        </authorList>
    </citation>
    <scope>NUCLEOTIDE SEQUENCE [LARGE SCALE GENOMIC DNA]</scope>
    <source>
        <strain evidence="3">SpSt-1181</strain>
    </source>
</reference>
<dbReference type="AlphaFoldDB" id="A0A831SM28"/>
<dbReference type="GO" id="GO:0003677">
    <property type="term" value="F:DNA binding"/>
    <property type="evidence" value="ECO:0007669"/>
    <property type="project" value="InterPro"/>
</dbReference>
<dbReference type="InterPro" id="IPR001387">
    <property type="entry name" value="Cro/C1-type_HTH"/>
</dbReference>
<dbReference type="InterPro" id="IPR052345">
    <property type="entry name" value="Rad_response_metalloprotease"/>
</dbReference>
<dbReference type="SUPFAM" id="SSF47413">
    <property type="entry name" value="lambda repressor-like DNA-binding domains"/>
    <property type="match status" value="1"/>
</dbReference>
<dbReference type="PANTHER" id="PTHR43236:SF2">
    <property type="entry name" value="BLL0069 PROTEIN"/>
    <property type="match status" value="1"/>
</dbReference>
<gene>
    <name evidence="3" type="ORF">ENN50_00285</name>
</gene>
<evidence type="ECO:0000313" key="3">
    <source>
        <dbReference type="EMBL" id="HED30141.1"/>
    </source>
</evidence>
<organism evidence="3">
    <name type="scientific">Prosthecochloris aestuarii</name>
    <dbReference type="NCBI Taxonomy" id="1102"/>
    <lineage>
        <taxon>Bacteria</taxon>
        <taxon>Pseudomonadati</taxon>
        <taxon>Chlorobiota</taxon>
        <taxon>Chlorobiia</taxon>
        <taxon>Chlorobiales</taxon>
        <taxon>Chlorobiaceae</taxon>
        <taxon>Prosthecochloris</taxon>
    </lineage>
</organism>
<dbReference type="SMART" id="SM00530">
    <property type="entry name" value="HTH_XRE"/>
    <property type="match status" value="1"/>
</dbReference>
<name>A0A831SM28_PROAE</name>
<evidence type="ECO:0000256" key="1">
    <source>
        <dbReference type="ARBA" id="ARBA00007227"/>
    </source>
</evidence>
<comment type="similarity">
    <text evidence="1">Belongs to the short-chain fatty acyl-CoA assimilation regulator (ScfR) family.</text>
</comment>
<accession>A0A831SM28</accession>
<dbReference type="Gene3D" id="1.10.10.2910">
    <property type="match status" value="1"/>
</dbReference>
<dbReference type="Pfam" id="PF06114">
    <property type="entry name" value="Peptidase_M78"/>
    <property type="match status" value="1"/>
</dbReference>
<protein>
    <submittedName>
        <fullName evidence="3">ImmA/IrrE family metallo-endopeptidase</fullName>
    </submittedName>
</protein>
<dbReference type="CDD" id="cd00093">
    <property type="entry name" value="HTH_XRE"/>
    <property type="match status" value="1"/>
</dbReference>
<evidence type="ECO:0000259" key="2">
    <source>
        <dbReference type="SMART" id="SM00530"/>
    </source>
</evidence>